<keyword evidence="1" id="KW-0732">Signal</keyword>
<accession>A0A1Y2F9F3</accession>
<evidence type="ECO:0000313" key="2">
    <source>
        <dbReference type="EMBL" id="ORY80519.1"/>
    </source>
</evidence>
<protein>
    <recommendedName>
        <fullName evidence="4">Secreted protein</fullName>
    </recommendedName>
</protein>
<proteinExistence type="predicted"/>
<keyword evidence="3" id="KW-1185">Reference proteome</keyword>
<name>A0A1Y2F9F3_PROLT</name>
<reference evidence="2 3" key="1">
    <citation type="submission" date="2016-07" db="EMBL/GenBank/DDBJ databases">
        <title>Pervasive Adenine N6-methylation of Active Genes in Fungi.</title>
        <authorList>
            <consortium name="DOE Joint Genome Institute"/>
            <person name="Mondo S.J."/>
            <person name="Dannebaum R.O."/>
            <person name="Kuo R.C."/>
            <person name="Labutti K."/>
            <person name="Haridas S."/>
            <person name="Kuo A."/>
            <person name="Salamov A."/>
            <person name="Ahrendt S.R."/>
            <person name="Lipzen A."/>
            <person name="Sullivan W."/>
            <person name="Andreopoulos W.B."/>
            <person name="Clum A."/>
            <person name="Lindquist E."/>
            <person name="Daum C."/>
            <person name="Ramamoorthy G.K."/>
            <person name="Gryganskyi A."/>
            <person name="Culley D."/>
            <person name="Magnuson J.K."/>
            <person name="James T.Y."/>
            <person name="O'Malley M.A."/>
            <person name="Stajich J.E."/>
            <person name="Spatafora J.W."/>
            <person name="Visel A."/>
            <person name="Grigoriev I.V."/>
        </authorList>
    </citation>
    <scope>NUCLEOTIDE SEQUENCE [LARGE SCALE GENOMIC DNA]</scope>
    <source>
        <strain evidence="2 3">12-1054</strain>
    </source>
</reference>
<organism evidence="2 3">
    <name type="scientific">Protomyces lactucae-debilis</name>
    <dbReference type="NCBI Taxonomy" id="2754530"/>
    <lineage>
        <taxon>Eukaryota</taxon>
        <taxon>Fungi</taxon>
        <taxon>Dikarya</taxon>
        <taxon>Ascomycota</taxon>
        <taxon>Taphrinomycotina</taxon>
        <taxon>Taphrinomycetes</taxon>
        <taxon>Taphrinales</taxon>
        <taxon>Protomycetaceae</taxon>
        <taxon>Protomyces</taxon>
    </lineage>
</organism>
<feature type="chain" id="PRO_5012553565" description="Secreted protein" evidence="1">
    <location>
        <begin position="28"/>
        <end position="88"/>
    </location>
</feature>
<comment type="caution">
    <text evidence="2">The sequence shown here is derived from an EMBL/GenBank/DDBJ whole genome shotgun (WGS) entry which is preliminary data.</text>
</comment>
<evidence type="ECO:0000313" key="3">
    <source>
        <dbReference type="Proteomes" id="UP000193685"/>
    </source>
</evidence>
<dbReference type="RefSeq" id="XP_040724407.1">
    <property type="nucleotide sequence ID" value="XM_040869642.1"/>
</dbReference>
<sequence>MDTIASRVSLVSLLLDACSWCVRPVKGDTGMGLPGELSAPGTDDLWWCGVLSLRWVVVRSDSDRSKPGRGQMQNRYRQYYRQGRGRGG</sequence>
<dbReference type="AlphaFoldDB" id="A0A1Y2F9F3"/>
<evidence type="ECO:0008006" key="4">
    <source>
        <dbReference type="Google" id="ProtNLM"/>
    </source>
</evidence>
<dbReference type="GeneID" id="63786241"/>
<dbReference type="Proteomes" id="UP000193685">
    <property type="component" value="Unassembled WGS sequence"/>
</dbReference>
<dbReference type="EMBL" id="MCFI01000013">
    <property type="protein sequence ID" value="ORY80519.1"/>
    <property type="molecule type" value="Genomic_DNA"/>
</dbReference>
<feature type="signal peptide" evidence="1">
    <location>
        <begin position="1"/>
        <end position="27"/>
    </location>
</feature>
<evidence type="ECO:0000256" key="1">
    <source>
        <dbReference type="SAM" id="SignalP"/>
    </source>
</evidence>
<gene>
    <name evidence="2" type="ORF">BCR37DRAFT_381210</name>
</gene>